<evidence type="ECO:0000313" key="10">
    <source>
        <dbReference type="Proteomes" id="UP001055149"/>
    </source>
</evidence>
<evidence type="ECO:0000256" key="6">
    <source>
        <dbReference type="ARBA" id="ARBA00023049"/>
    </source>
</evidence>
<comment type="similarity">
    <text evidence="1 7">Belongs to the UPF0758 family.</text>
</comment>
<dbReference type="RefSeq" id="WP_244055833.1">
    <property type="nucleotide sequence ID" value="NZ_BQXH01000015.1"/>
</dbReference>
<evidence type="ECO:0000256" key="1">
    <source>
        <dbReference type="ARBA" id="ARBA00010243"/>
    </source>
</evidence>
<dbReference type="InterPro" id="IPR001405">
    <property type="entry name" value="UPF0758"/>
</dbReference>
<dbReference type="Pfam" id="PF04002">
    <property type="entry name" value="RadC"/>
    <property type="match status" value="1"/>
</dbReference>
<name>A0ABQ5JL10_9LACO</name>
<keyword evidence="5" id="KW-0862">Zinc</keyword>
<dbReference type="InterPro" id="IPR020891">
    <property type="entry name" value="UPF0758_CS"/>
</dbReference>
<keyword evidence="3" id="KW-0479">Metal-binding</keyword>
<evidence type="ECO:0000259" key="8">
    <source>
        <dbReference type="PROSITE" id="PS50249"/>
    </source>
</evidence>
<dbReference type="Gene3D" id="3.40.140.10">
    <property type="entry name" value="Cytidine Deaminase, domain 2"/>
    <property type="match status" value="1"/>
</dbReference>
<comment type="caution">
    <text evidence="9">The sequence shown here is derived from an EMBL/GenBank/DDBJ whole genome shotgun (WGS) entry which is preliminary data.</text>
</comment>
<evidence type="ECO:0000256" key="2">
    <source>
        <dbReference type="ARBA" id="ARBA00022670"/>
    </source>
</evidence>
<feature type="domain" description="MPN" evidence="8">
    <location>
        <begin position="101"/>
        <end position="223"/>
    </location>
</feature>
<dbReference type="GO" id="GO:0032259">
    <property type="term" value="P:methylation"/>
    <property type="evidence" value="ECO:0007669"/>
    <property type="project" value="UniProtKB-KW"/>
</dbReference>
<keyword evidence="10" id="KW-1185">Reference proteome</keyword>
<keyword evidence="9" id="KW-0489">Methyltransferase</keyword>
<dbReference type="Proteomes" id="UP001055149">
    <property type="component" value="Unassembled WGS sequence"/>
</dbReference>
<evidence type="ECO:0000256" key="3">
    <source>
        <dbReference type="ARBA" id="ARBA00022723"/>
    </source>
</evidence>
<dbReference type="PANTHER" id="PTHR30471">
    <property type="entry name" value="DNA REPAIR PROTEIN RADC"/>
    <property type="match status" value="1"/>
</dbReference>
<keyword evidence="4" id="KW-0378">Hydrolase</keyword>
<dbReference type="GO" id="GO:0008168">
    <property type="term" value="F:methyltransferase activity"/>
    <property type="evidence" value="ECO:0007669"/>
    <property type="project" value="UniProtKB-KW"/>
</dbReference>
<evidence type="ECO:0000256" key="7">
    <source>
        <dbReference type="RuleBase" id="RU003797"/>
    </source>
</evidence>
<dbReference type="InterPro" id="IPR025657">
    <property type="entry name" value="RadC_JAB"/>
</dbReference>
<dbReference type="EMBL" id="BQXH01000015">
    <property type="protein sequence ID" value="GKS81917.1"/>
    <property type="molecule type" value="Genomic_DNA"/>
</dbReference>
<dbReference type="InterPro" id="IPR037518">
    <property type="entry name" value="MPN"/>
</dbReference>
<evidence type="ECO:0000256" key="5">
    <source>
        <dbReference type="ARBA" id="ARBA00022833"/>
    </source>
</evidence>
<accession>A0ABQ5JL10</accession>
<gene>
    <name evidence="9" type="primary">radC</name>
    <name evidence="9" type="ORF">LPAF129_16030</name>
</gene>
<dbReference type="PROSITE" id="PS50249">
    <property type="entry name" value="MPN"/>
    <property type="match status" value="1"/>
</dbReference>
<sequence>MTLINSFDLDYLTKQIQHYGPQALTDRELLFCVCCSAFPKRTASKITGEFFDQYEDLEQMQYLTNTEIRALLPTEQKAWFFEVLGEFANRYEKRPALALGTVYSSRKIGEYMTKMYGAAKQELLVGIYLDTKNQVMLQKNLFKGTLNSATVHPREIFREAVKCSAARFMVVHNHPSGNVTPSKNDLALTKRLVSCGEMLGITLLDHIIVGDSSYLSMREEEIIA</sequence>
<evidence type="ECO:0000256" key="4">
    <source>
        <dbReference type="ARBA" id="ARBA00022801"/>
    </source>
</evidence>
<protein>
    <submittedName>
        <fullName evidence="9">DNA methylase</fullName>
    </submittedName>
</protein>
<dbReference type="CDD" id="cd08071">
    <property type="entry name" value="MPN_DUF2466"/>
    <property type="match status" value="1"/>
</dbReference>
<keyword evidence="6" id="KW-0482">Metalloprotease</keyword>
<reference evidence="9" key="1">
    <citation type="journal article" date="2022" name="Int. J. Syst. Evol. Microbiol.">
        <title>A novel species of lactic acid bacteria, Ligilactobacillus pabuli sp. nov., isolated from alfalfa silage.</title>
        <authorList>
            <person name="Tohno M."/>
            <person name="Tanizawa Y."/>
            <person name="Sawada H."/>
            <person name="Sakamoto M."/>
            <person name="Ohkuma M."/>
            <person name="Kobayashi H."/>
        </authorList>
    </citation>
    <scope>NUCLEOTIDE SEQUENCE</scope>
    <source>
        <strain evidence="9">AF129</strain>
    </source>
</reference>
<keyword evidence="2" id="KW-0645">Protease</keyword>
<proteinExistence type="inferred from homology"/>
<dbReference type="PROSITE" id="PS01302">
    <property type="entry name" value="UPF0758"/>
    <property type="match status" value="1"/>
</dbReference>
<evidence type="ECO:0000313" key="9">
    <source>
        <dbReference type="EMBL" id="GKS81917.1"/>
    </source>
</evidence>
<dbReference type="NCBIfam" id="TIGR00608">
    <property type="entry name" value="radc"/>
    <property type="match status" value="1"/>
</dbReference>
<keyword evidence="9" id="KW-0808">Transferase</keyword>
<dbReference type="PANTHER" id="PTHR30471:SF3">
    <property type="entry name" value="UPF0758 PROTEIN YEES-RELATED"/>
    <property type="match status" value="1"/>
</dbReference>
<organism evidence="9 10">
    <name type="scientific">Ligilactobacillus pabuli</name>
    <dbReference type="NCBI Taxonomy" id="2886039"/>
    <lineage>
        <taxon>Bacteria</taxon>
        <taxon>Bacillati</taxon>
        <taxon>Bacillota</taxon>
        <taxon>Bacilli</taxon>
        <taxon>Lactobacillales</taxon>
        <taxon>Lactobacillaceae</taxon>
        <taxon>Ligilactobacillus</taxon>
    </lineage>
</organism>